<dbReference type="InterPro" id="IPR000719">
    <property type="entry name" value="Prot_kinase_dom"/>
</dbReference>
<keyword evidence="12" id="KW-0460">Magnesium</keyword>
<dbReference type="InterPro" id="IPR050122">
    <property type="entry name" value="RTK"/>
</dbReference>
<dbReference type="Proteomes" id="UP001201812">
    <property type="component" value="Unassembled WGS sequence"/>
</dbReference>
<dbReference type="GO" id="GO:0005524">
    <property type="term" value="F:ATP binding"/>
    <property type="evidence" value="ECO:0007669"/>
    <property type="project" value="UniProtKB-KW"/>
</dbReference>
<dbReference type="GO" id="GO:0051897">
    <property type="term" value="P:positive regulation of phosphatidylinositol 3-kinase/protein kinase B signal transduction"/>
    <property type="evidence" value="ECO:0007669"/>
    <property type="project" value="TreeGrafter"/>
</dbReference>
<keyword evidence="18" id="KW-1185">Reference proteome</keyword>
<dbReference type="Gene3D" id="1.10.510.10">
    <property type="entry name" value="Transferase(Phosphotransferase) domain 1"/>
    <property type="match status" value="1"/>
</dbReference>
<dbReference type="GO" id="GO:0004672">
    <property type="term" value="F:protein kinase activity"/>
    <property type="evidence" value="ECO:0007669"/>
    <property type="project" value="InterPro"/>
</dbReference>
<dbReference type="Gene3D" id="2.60.40.2170">
    <property type="entry name" value="Wnt, WIF domain"/>
    <property type="match status" value="1"/>
</dbReference>
<keyword evidence="12" id="KW-0479">Metal-binding</keyword>
<keyword evidence="7 14" id="KW-0472">Membrane</keyword>
<dbReference type="SUPFAM" id="SSF56112">
    <property type="entry name" value="Protein kinase-like (PK-like)"/>
    <property type="match status" value="1"/>
</dbReference>
<evidence type="ECO:0000313" key="18">
    <source>
        <dbReference type="Proteomes" id="UP001201812"/>
    </source>
</evidence>
<keyword evidence="9" id="KW-0325">Glycoprotein</keyword>
<dbReference type="InterPro" id="IPR038677">
    <property type="entry name" value="WIF_sf"/>
</dbReference>
<feature type="domain" description="WIF" evidence="16">
    <location>
        <begin position="1"/>
        <end position="123"/>
    </location>
</feature>
<dbReference type="SMART" id="SM00469">
    <property type="entry name" value="WIF"/>
    <property type="match status" value="1"/>
</dbReference>
<evidence type="ECO:0000313" key="17">
    <source>
        <dbReference type="EMBL" id="KAI1718803.1"/>
    </source>
</evidence>
<evidence type="ECO:0000256" key="14">
    <source>
        <dbReference type="SAM" id="Phobius"/>
    </source>
</evidence>
<evidence type="ECO:0000256" key="7">
    <source>
        <dbReference type="ARBA" id="ARBA00023136"/>
    </source>
</evidence>
<dbReference type="GO" id="GO:0046872">
    <property type="term" value="F:metal ion binding"/>
    <property type="evidence" value="ECO:0007669"/>
    <property type="project" value="UniProtKB-KW"/>
</dbReference>
<name>A0AAD4N5A3_9BILA</name>
<comment type="subcellular location">
    <subcellularLocation>
        <location evidence="1">Cell membrane</location>
        <topology evidence="1">Single-pass membrane protein</topology>
    </subcellularLocation>
</comment>
<keyword evidence="6 14" id="KW-1133">Transmembrane helix</keyword>
<dbReference type="InterPro" id="IPR008266">
    <property type="entry name" value="Tyr_kinase_AS"/>
</dbReference>
<evidence type="ECO:0000256" key="5">
    <source>
        <dbReference type="ARBA" id="ARBA00022840"/>
    </source>
</evidence>
<keyword evidence="17" id="KW-0808">Transferase</keyword>
<keyword evidence="2 14" id="KW-0812">Transmembrane</keyword>
<dbReference type="EMBL" id="JAKKPZ010000007">
    <property type="protein sequence ID" value="KAI1718803.1"/>
    <property type="molecule type" value="Genomic_DNA"/>
</dbReference>
<dbReference type="AlphaFoldDB" id="A0AAD4N5A3"/>
<dbReference type="GO" id="GO:0043235">
    <property type="term" value="C:receptor complex"/>
    <property type="evidence" value="ECO:0007669"/>
    <property type="project" value="TreeGrafter"/>
</dbReference>
<feature type="transmembrane region" description="Helical" evidence="14">
    <location>
        <begin position="156"/>
        <end position="179"/>
    </location>
</feature>
<evidence type="ECO:0000256" key="2">
    <source>
        <dbReference type="ARBA" id="ARBA00022692"/>
    </source>
</evidence>
<proteinExistence type="predicted"/>
<feature type="compositionally biased region" description="Low complexity" evidence="13">
    <location>
        <begin position="234"/>
        <end position="250"/>
    </location>
</feature>
<evidence type="ECO:0000256" key="12">
    <source>
        <dbReference type="PIRSR" id="PIRSR000615-3"/>
    </source>
</evidence>
<dbReference type="PROSITE" id="PS50814">
    <property type="entry name" value="WIF"/>
    <property type="match status" value="1"/>
</dbReference>
<evidence type="ECO:0000256" key="4">
    <source>
        <dbReference type="ARBA" id="ARBA00022741"/>
    </source>
</evidence>
<accession>A0AAD4N5A3</accession>
<organism evidence="17 18">
    <name type="scientific">Ditylenchus destructor</name>
    <dbReference type="NCBI Taxonomy" id="166010"/>
    <lineage>
        <taxon>Eukaryota</taxon>
        <taxon>Metazoa</taxon>
        <taxon>Ecdysozoa</taxon>
        <taxon>Nematoda</taxon>
        <taxon>Chromadorea</taxon>
        <taxon>Rhabditida</taxon>
        <taxon>Tylenchina</taxon>
        <taxon>Tylenchomorpha</taxon>
        <taxon>Sphaerularioidea</taxon>
        <taxon>Anguinidae</taxon>
        <taxon>Anguininae</taxon>
        <taxon>Ditylenchus</taxon>
    </lineage>
</organism>
<feature type="binding site" evidence="11">
    <location>
        <position position="455"/>
    </location>
    <ligand>
        <name>ATP</name>
        <dbReference type="ChEBI" id="CHEBI:30616"/>
    </ligand>
</feature>
<dbReference type="GO" id="GO:0010976">
    <property type="term" value="P:positive regulation of neuron projection development"/>
    <property type="evidence" value="ECO:0007669"/>
    <property type="project" value="TreeGrafter"/>
</dbReference>
<gene>
    <name evidence="17" type="ORF">DdX_05911</name>
</gene>
<feature type="region of interest" description="Disordered" evidence="13">
    <location>
        <begin position="234"/>
        <end position="259"/>
    </location>
</feature>
<dbReference type="Pfam" id="PF07714">
    <property type="entry name" value="PK_Tyr_Ser-Thr"/>
    <property type="match status" value="1"/>
</dbReference>
<evidence type="ECO:0000256" key="10">
    <source>
        <dbReference type="PIRSR" id="PIRSR000615-1"/>
    </source>
</evidence>
<dbReference type="GO" id="GO:0005886">
    <property type="term" value="C:plasma membrane"/>
    <property type="evidence" value="ECO:0007669"/>
    <property type="project" value="UniProtKB-SubCell"/>
</dbReference>
<reference evidence="17" key="1">
    <citation type="submission" date="2022-01" db="EMBL/GenBank/DDBJ databases">
        <title>Genome Sequence Resource for Two Populations of Ditylenchus destructor, the Migratory Endoparasitic Phytonematode.</title>
        <authorList>
            <person name="Zhang H."/>
            <person name="Lin R."/>
            <person name="Xie B."/>
        </authorList>
    </citation>
    <scope>NUCLEOTIDE SEQUENCE</scope>
    <source>
        <strain evidence="17">BazhouSP</strain>
    </source>
</reference>
<evidence type="ECO:0000256" key="13">
    <source>
        <dbReference type="SAM" id="MobiDB-lite"/>
    </source>
</evidence>
<keyword evidence="17" id="KW-0418">Kinase</keyword>
<evidence type="ECO:0000259" key="16">
    <source>
        <dbReference type="PROSITE" id="PS50814"/>
    </source>
</evidence>
<dbReference type="PANTHER" id="PTHR24416">
    <property type="entry name" value="TYROSINE-PROTEIN KINASE RECEPTOR"/>
    <property type="match status" value="1"/>
</dbReference>
<evidence type="ECO:0000256" key="3">
    <source>
        <dbReference type="ARBA" id="ARBA00022729"/>
    </source>
</evidence>
<sequence length="605" mass="67519">MNRTLGILAEMNYVENGAVNTYATKFPYRIGANISHATFTWNATIDEGPMKYSIRAISVDFDVLPVIHLPLQGIVPTQSEKFSVEYRCAGSRSGQFLITLHFNISWTSTKESTYFTLKQEKICASKDGRRALAGSLDPNDDTAGGASSSIVTPTQLIYLGVGSAAALVIVCVGLLCFTLHSSRKAHPHQGRGGLGSIYAASIRGRRSHLASMLQHGTKDTTIFEESSVRPFLLPSTSTPYSTKTSTPKLPAFEPQPGTSKEPKIIFERRSNIVDLNHALVELNADRNLFVLMPIVEIQGTYGEIRWANWRQTGIGTSGDIDDEEDDASEDTALICKTLKHDADRIHFEKFIKEALMFHNVLAAATFGNFINPESVKDFPLISYRHNGFGILKKFLQTCRGITKSSTPEAGTSKETNSGTNQTLRTHDLVSMATQILKAMQHLHKFGIIHKDIAARNCLISELPMNISDDRLYVQLYDYALSRDLFPNEYYLSPMAAPEQDSRPVRWMAPEAIRSNVYNSASDIWTYGIFLWELFTCGQMPFSNIDPEDMQIAIASGTRPSQPYNCPDEFYAIMFSCWHHDPLERPSTSQLMGAINDFSSQLRKYI</sequence>
<dbReference type="InterPro" id="IPR001245">
    <property type="entry name" value="Ser-Thr/Tyr_kinase_cat_dom"/>
</dbReference>
<dbReference type="GO" id="GO:0007169">
    <property type="term" value="P:cell surface receptor protein tyrosine kinase signaling pathway"/>
    <property type="evidence" value="ECO:0007669"/>
    <property type="project" value="TreeGrafter"/>
</dbReference>
<comment type="caution">
    <text evidence="17">The sequence shown here is derived from an EMBL/GenBank/DDBJ whole genome shotgun (WGS) entry which is preliminary data.</text>
</comment>
<evidence type="ECO:0000256" key="1">
    <source>
        <dbReference type="ARBA" id="ARBA00004162"/>
    </source>
</evidence>
<dbReference type="Pfam" id="PF02019">
    <property type="entry name" value="WIF"/>
    <property type="match status" value="1"/>
</dbReference>
<dbReference type="InterPro" id="IPR003306">
    <property type="entry name" value="WIF"/>
</dbReference>
<keyword evidence="3" id="KW-0732">Signal</keyword>
<feature type="active site" description="Proton acceptor" evidence="10">
    <location>
        <position position="451"/>
    </location>
</feature>
<dbReference type="PANTHER" id="PTHR24416:SF349">
    <property type="entry name" value="TYROSINE-PROTEIN KINASE RYK"/>
    <property type="match status" value="1"/>
</dbReference>
<evidence type="ECO:0000256" key="9">
    <source>
        <dbReference type="ARBA" id="ARBA00023180"/>
    </source>
</evidence>
<protein>
    <submittedName>
        <fullName evidence="17">Protein tyrosine kinase domain-containing protein</fullName>
    </submittedName>
</protein>
<keyword evidence="4 11" id="KW-0547">Nucleotide-binding</keyword>
<evidence type="ECO:0000259" key="15">
    <source>
        <dbReference type="PROSITE" id="PS50011"/>
    </source>
</evidence>
<dbReference type="GO" id="GO:0007409">
    <property type="term" value="P:axonogenesis"/>
    <property type="evidence" value="ECO:0007669"/>
    <property type="project" value="TreeGrafter"/>
</dbReference>
<evidence type="ECO:0000256" key="6">
    <source>
        <dbReference type="ARBA" id="ARBA00022989"/>
    </source>
</evidence>
<evidence type="ECO:0000256" key="11">
    <source>
        <dbReference type="PIRSR" id="PIRSR000615-2"/>
    </source>
</evidence>
<evidence type="ECO:0000256" key="8">
    <source>
        <dbReference type="ARBA" id="ARBA00023170"/>
    </source>
</evidence>
<dbReference type="PROSITE" id="PS50011">
    <property type="entry name" value="PROTEIN_KINASE_DOM"/>
    <property type="match status" value="1"/>
</dbReference>
<keyword evidence="8" id="KW-0675">Receptor</keyword>
<keyword evidence="5 11" id="KW-0067">ATP-binding</keyword>
<dbReference type="InterPro" id="IPR011009">
    <property type="entry name" value="Kinase-like_dom_sf"/>
</dbReference>
<dbReference type="PROSITE" id="PS00109">
    <property type="entry name" value="PROTEIN_KINASE_TYR"/>
    <property type="match status" value="1"/>
</dbReference>
<feature type="binding site" evidence="12">
    <location>
        <position position="456"/>
    </location>
    <ligand>
        <name>Mg(2+)</name>
        <dbReference type="ChEBI" id="CHEBI:18420"/>
    </ligand>
</feature>
<feature type="binding site" evidence="12">
    <location>
        <position position="477"/>
    </location>
    <ligand>
        <name>Mg(2+)</name>
        <dbReference type="ChEBI" id="CHEBI:18420"/>
    </ligand>
</feature>
<feature type="domain" description="Protein kinase" evidence="15">
    <location>
        <begin position="306"/>
        <end position="598"/>
    </location>
</feature>